<gene>
    <name evidence="2" type="ORF">CKAH01_06055</name>
</gene>
<feature type="compositionally biased region" description="Polar residues" evidence="1">
    <location>
        <begin position="57"/>
        <end position="71"/>
    </location>
</feature>
<name>A0AAE0D4A6_COLKA</name>
<reference evidence="2" key="1">
    <citation type="submission" date="2023-02" db="EMBL/GenBank/DDBJ databases">
        <title>Colletotrichum kahawae CIFC_Que2 genome sequencing and assembly.</title>
        <authorList>
            <person name="Baroncelli R."/>
        </authorList>
    </citation>
    <scope>NUCLEOTIDE SEQUENCE</scope>
    <source>
        <strain evidence="2">CIFC_Que2</strain>
    </source>
</reference>
<dbReference type="AlphaFoldDB" id="A0AAE0D4A6"/>
<proteinExistence type="predicted"/>
<accession>A0AAE0D4A6</accession>
<evidence type="ECO:0000256" key="1">
    <source>
        <dbReference type="SAM" id="MobiDB-lite"/>
    </source>
</evidence>
<sequence length="156" mass="16868">MKTQNTTPGHHELPPRGGESFAAPVMTTRGRTGRGGTAATTLGWGRQAFSDHGDQAPASSQGGTDAADQTQPEHAISTYCICQVRATQVTATVSGSGVEHHQQATRNAPLHVRIRVARTARRDLKRIIHADWERRSNKLSRCEATTQESGAPHARR</sequence>
<evidence type="ECO:0000313" key="3">
    <source>
        <dbReference type="Proteomes" id="UP001281614"/>
    </source>
</evidence>
<feature type="region of interest" description="Disordered" evidence="1">
    <location>
        <begin position="1"/>
        <end position="71"/>
    </location>
</feature>
<dbReference type="EMBL" id="VYYT01000234">
    <property type="protein sequence ID" value="KAK2754117.1"/>
    <property type="molecule type" value="Genomic_DNA"/>
</dbReference>
<organism evidence="2 3">
    <name type="scientific">Colletotrichum kahawae</name>
    <name type="common">Coffee berry disease fungus</name>
    <dbReference type="NCBI Taxonomy" id="34407"/>
    <lineage>
        <taxon>Eukaryota</taxon>
        <taxon>Fungi</taxon>
        <taxon>Dikarya</taxon>
        <taxon>Ascomycota</taxon>
        <taxon>Pezizomycotina</taxon>
        <taxon>Sordariomycetes</taxon>
        <taxon>Hypocreomycetidae</taxon>
        <taxon>Glomerellales</taxon>
        <taxon>Glomerellaceae</taxon>
        <taxon>Colletotrichum</taxon>
        <taxon>Colletotrichum gloeosporioides species complex</taxon>
    </lineage>
</organism>
<evidence type="ECO:0000313" key="2">
    <source>
        <dbReference type="EMBL" id="KAK2754117.1"/>
    </source>
</evidence>
<feature type="compositionally biased region" description="Low complexity" evidence="1">
    <location>
        <begin position="37"/>
        <end position="46"/>
    </location>
</feature>
<dbReference type="Proteomes" id="UP001281614">
    <property type="component" value="Unassembled WGS sequence"/>
</dbReference>
<comment type="caution">
    <text evidence="2">The sequence shown here is derived from an EMBL/GenBank/DDBJ whole genome shotgun (WGS) entry which is preliminary data.</text>
</comment>
<keyword evidence="3" id="KW-1185">Reference proteome</keyword>
<protein>
    <submittedName>
        <fullName evidence="2">Uncharacterized protein</fullName>
    </submittedName>
</protein>